<proteinExistence type="predicted"/>
<evidence type="ECO:0000313" key="2">
    <source>
        <dbReference type="Proteomes" id="UP000887116"/>
    </source>
</evidence>
<evidence type="ECO:0000313" key="1">
    <source>
        <dbReference type="EMBL" id="GFQ96891.1"/>
    </source>
</evidence>
<sequence length="87" mass="10164">MRTAFTVSSNKIENELKNDVVDLEKISLLQVQLKDKYLRLEVAQEAVSGALLQLEDVGREFEIDFTDAEGYRERYLEYYSLIDKEVE</sequence>
<name>A0A8X6L646_TRICU</name>
<comment type="caution">
    <text evidence="1">The sequence shown here is derived from an EMBL/GenBank/DDBJ whole genome shotgun (WGS) entry which is preliminary data.</text>
</comment>
<reference evidence="1" key="1">
    <citation type="submission" date="2020-07" db="EMBL/GenBank/DDBJ databases">
        <title>Multicomponent nature underlies the extraordinary mechanical properties of spider dragline silk.</title>
        <authorList>
            <person name="Kono N."/>
            <person name="Nakamura H."/>
            <person name="Mori M."/>
            <person name="Yoshida Y."/>
            <person name="Ohtoshi R."/>
            <person name="Malay A.D."/>
            <person name="Moran D.A.P."/>
            <person name="Tomita M."/>
            <person name="Numata K."/>
            <person name="Arakawa K."/>
        </authorList>
    </citation>
    <scope>NUCLEOTIDE SEQUENCE</scope>
</reference>
<organism evidence="1 2">
    <name type="scientific">Trichonephila clavata</name>
    <name type="common">Joro spider</name>
    <name type="synonym">Nephila clavata</name>
    <dbReference type="NCBI Taxonomy" id="2740835"/>
    <lineage>
        <taxon>Eukaryota</taxon>
        <taxon>Metazoa</taxon>
        <taxon>Ecdysozoa</taxon>
        <taxon>Arthropoda</taxon>
        <taxon>Chelicerata</taxon>
        <taxon>Arachnida</taxon>
        <taxon>Araneae</taxon>
        <taxon>Araneomorphae</taxon>
        <taxon>Entelegynae</taxon>
        <taxon>Araneoidea</taxon>
        <taxon>Nephilidae</taxon>
        <taxon>Trichonephila</taxon>
    </lineage>
</organism>
<dbReference type="OrthoDB" id="10528807at2759"/>
<dbReference type="EMBL" id="BMAO01024675">
    <property type="protein sequence ID" value="GFQ96891.1"/>
    <property type="molecule type" value="Genomic_DNA"/>
</dbReference>
<protein>
    <submittedName>
        <fullName evidence="1">Uncharacterized protein</fullName>
    </submittedName>
</protein>
<accession>A0A8X6L646</accession>
<dbReference type="Proteomes" id="UP000887116">
    <property type="component" value="Unassembled WGS sequence"/>
</dbReference>
<gene>
    <name evidence="1" type="ORF">TNCT_25391</name>
</gene>
<keyword evidence="2" id="KW-1185">Reference proteome</keyword>
<dbReference type="AlphaFoldDB" id="A0A8X6L646"/>